<accession>A0A8J6N7W8</accession>
<dbReference type="InterPro" id="IPR029063">
    <property type="entry name" value="SAM-dependent_MTases_sf"/>
</dbReference>
<protein>
    <submittedName>
        <fullName evidence="6">TlyA family RNA methyltransferase</fullName>
    </submittedName>
</protein>
<keyword evidence="6" id="KW-0489">Methyltransferase</keyword>
<dbReference type="CDD" id="cd00165">
    <property type="entry name" value="S4"/>
    <property type="match status" value="1"/>
</dbReference>
<organism evidence="6 7">
    <name type="scientific">Candidatus Desulfatifera sulfidica</name>
    <dbReference type="NCBI Taxonomy" id="2841691"/>
    <lineage>
        <taxon>Bacteria</taxon>
        <taxon>Pseudomonadati</taxon>
        <taxon>Thermodesulfobacteriota</taxon>
        <taxon>Desulfobulbia</taxon>
        <taxon>Desulfobulbales</taxon>
        <taxon>Desulfobulbaceae</taxon>
        <taxon>Candidatus Desulfatifera</taxon>
    </lineage>
</organism>
<dbReference type="Pfam" id="PF01728">
    <property type="entry name" value="FtsJ"/>
    <property type="match status" value="1"/>
</dbReference>
<dbReference type="AlphaFoldDB" id="A0A8J6N7W8"/>
<evidence type="ECO:0000313" key="7">
    <source>
        <dbReference type="Proteomes" id="UP000599024"/>
    </source>
</evidence>
<dbReference type="PANTHER" id="PTHR32319:SF0">
    <property type="entry name" value="BACTERIAL HEMOLYSIN-LIKE PROTEIN"/>
    <property type="match status" value="1"/>
</dbReference>
<dbReference type="PROSITE" id="PS50889">
    <property type="entry name" value="S4"/>
    <property type="match status" value="1"/>
</dbReference>
<evidence type="ECO:0000259" key="4">
    <source>
        <dbReference type="Pfam" id="PF01479"/>
    </source>
</evidence>
<dbReference type="GO" id="GO:0003723">
    <property type="term" value="F:RNA binding"/>
    <property type="evidence" value="ECO:0007669"/>
    <property type="project" value="UniProtKB-KW"/>
</dbReference>
<dbReference type="Gene3D" id="3.10.290.10">
    <property type="entry name" value="RNA-binding S4 domain"/>
    <property type="match status" value="1"/>
</dbReference>
<comment type="caution">
    <text evidence="6">The sequence shown here is derived from an EMBL/GenBank/DDBJ whole genome shotgun (WGS) entry which is preliminary data.</text>
</comment>
<proteinExistence type="inferred from homology"/>
<comment type="similarity">
    <text evidence="2">Belongs to the TlyA family.</text>
</comment>
<feature type="domain" description="RNA-binding S4" evidence="4">
    <location>
        <begin position="4"/>
        <end position="41"/>
    </location>
</feature>
<dbReference type="InterPro" id="IPR004538">
    <property type="entry name" value="Hemolysin_A/TlyA"/>
</dbReference>
<feature type="domain" description="Ribosomal RNA methyltransferase FtsJ" evidence="5">
    <location>
        <begin position="58"/>
        <end position="240"/>
    </location>
</feature>
<gene>
    <name evidence="6" type="ORF">H8E79_04175</name>
</gene>
<evidence type="ECO:0000256" key="1">
    <source>
        <dbReference type="ARBA" id="ARBA00022884"/>
    </source>
</evidence>
<reference evidence="6 7" key="1">
    <citation type="submission" date="2020-08" db="EMBL/GenBank/DDBJ databases">
        <title>Bridging the membrane lipid divide: bacteria of the FCB group superphylum have the potential to synthesize archaeal ether lipids.</title>
        <authorList>
            <person name="Villanueva L."/>
            <person name="Von Meijenfeldt F.A.B."/>
            <person name="Westbye A.B."/>
            <person name="Yadav S."/>
            <person name="Hopmans E.C."/>
            <person name="Dutilh B.E."/>
            <person name="Sinninghe Damste J.S."/>
        </authorList>
    </citation>
    <scope>NUCLEOTIDE SEQUENCE [LARGE SCALE GENOMIC DNA]</scope>
    <source>
        <strain evidence="6">NIOZ-UU81</strain>
    </source>
</reference>
<dbReference type="GO" id="GO:0008168">
    <property type="term" value="F:methyltransferase activity"/>
    <property type="evidence" value="ECO:0007669"/>
    <property type="project" value="UniProtKB-KW"/>
</dbReference>
<dbReference type="InterPro" id="IPR002877">
    <property type="entry name" value="RNA_MeTrfase_FtsJ_dom"/>
</dbReference>
<dbReference type="Pfam" id="PF01479">
    <property type="entry name" value="S4"/>
    <property type="match status" value="1"/>
</dbReference>
<dbReference type="SUPFAM" id="SSF55174">
    <property type="entry name" value="Alpha-L RNA-binding motif"/>
    <property type="match status" value="1"/>
</dbReference>
<dbReference type="InterPro" id="IPR002942">
    <property type="entry name" value="S4_RNA-bd"/>
</dbReference>
<dbReference type="InterPro" id="IPR036986">
    <property type="entry name" value="S4_RNA-bd_sf"/>
</dbReference>
<dbReference type="EMBL" id="JACNLK010000035">
    <property type="protein sequence ID" value="MBC8208349.1"/>
    <property type="molecule type" value="Genomic_DNA"/>
</dbReference>
<name>A0A8J6N7W8_9BACT</name>
<evidence type="ECO:0000313" key="6">
    <source>
        <dbReference type="EMBL" id="MBC8208349.1"/>
    </source>
</evidence>
<dbReference type="SUPFAM" id="SSF53335">
    <property type="entry name" value="S-adenosyl-L-methionine-dependent methyltransferases"/>
    <property type="match status" value="1"/>
</dbReference>
<keyword evidence="1 3" id="KW-0694">RNA-binding</keyword>
<dbReference type="InterPro" id="IPR047048">
    <property type="entry name" value="TlyA"/>
</dbReference>
<dbReference type="Proteomes" id="UP000599024">
    <property type="component" value="Unassembled WGS sequence"/>
</dbReference>
<evidence type="ECO:0000259" key="5">
    <source>
        <dbReference type="Pfam" id="PF01728"/>
    </source>
</evidence>
<keyword evidence="6" id="KW-0808">Transferase</keyword>
<dbReference type="GO" id="GO:0032259">
    <property type="term" value="P:methylation"/>
    <property type="evidence" value="ECO:0007669"/>
    <property type="project" value="UniProtKB-KW"/>
</dbReference>
<dbReference type="Gene3D" id="3.40.50.150">
    <property type="entry name" value="Vaccinia Virus protein VP39"/>
    <property type="match status" value="1"/>
</dbReference>
<sequence length="242" mass="26572">MNPRLDEILVRRDLAPTLAVAGAMICAGEVFVDGQNVDKAGIRYPDQVKIVVRERIPFVSRGGFKIESGLDAFAFDPTGIVCADIGASSGGFTDCLLQRGAQKVYAVDVAYGQFDWKLRQDARVVLIERFNARNISKKQIPEPLGLAVIDVSFISLTRIIPPLLPLFDREITIIALIKPQFELARHQVPPGGVVLDSELHQVAIDKIKDFGLKLGLKCQGVKTSPIRGPKGNREFLILLRSS</sequence>
<dbReference type="PANTHER" id="PTHR32319">
    <property type="entry name" value="BACTERIAL HEMOLYSIN-LIKE PROTEIN"/>
    <property type="match status" value="1"/>
</dbReference>
<dbReference type="NCBIfam" id="TIGR00478">
    <property type="entry name" value="tly"/>
    <property type="match status" value="1"/>
</dbReference>
<dbReference type="PIRSF" id="PIRSF005578">
    <property type="entry name" value="TlyA"/>
    <property type="match status" value="1"/>
</dbReference>
<evidence type="ECO:0000256" key="2">
    <source>
        <dbReference type="ARBA" id="ARBA00029460"/>
    </source>
</evidence>
<evidence type="ECO:0000256" key="3">
    <source>
        <dbReference type="PROSITE-ProRule" id="PRU00182"/>
    </source>
</evidence>